<evidence type="ECO:0000259" key="1">
    <source>
        <dbReference type="Pfam" id="PF05239"/>
    </source>
</evidence>
<dbReference type="Gene3D" id="2.30.30.240">
    <property type="entry name" value="PRC-barrel domain"/>
    <property type="match status" value="2"/>
</dbReference>
<organism evidence="2">
    <name type="scientific">uncultured Thermomicrobiales bacterium</name>
    <dbReference type="NCBI Taxonomy" id="1645740"/>
    <lineage>
        <taxon>Bacteria</taxon>
        <taxon>Pseudomonadati</taxon>
        <taxon>Thermomicrobiota</taxon>
        <taxon>Thermomicrobia</taxon>
        <taxon>Thermomicrobiales</taxon>
        <taxon>environmental samples</taxon>
    </lineage>
</organism>
<dbReference type="SUPFAM" id="SSF50346">
    <property type="entry name" value="PRC-barrel domain"/>
    <property type="match status" value="2"/>
</dbReference>
<dbReference type="AlphaFoldDB" id="A0A6J4UHG0"/>
<proteinExistence type="predicted"/>
<name>A0A6J4UHG0_9BACT</name>
<feature type="domain" description="PRC-barrel" evidence="1">
    <location>
        <begin position="90"/>
        <end position="157"/>
    </location>
</feature>
<dbReference type="EMBL" id="CADCWH010000141">
    <property type="protein sequence ID" value="CAA9550934.1"/>
    <property type="molecule type" value="Genomic_DNA"/>
</dbReference>
<accession>A0A6J4UHG0</accession>
<evidence type="ECO:0000313" key="2">
    <source>
        <dbReference type="EMBL" id="CAA9550934.1"/>
    </source>
</evidence>
<dbReference type="InterPro" id="IPR011033">
    <property type="entry name" value="PRC_barrel-like_sf"/>
</dbReference>
<dbReference type="InterPro" id="IPR027275">
    <property type="entry name" value="PRC-brl_dom"/>
</dbReference>
<dbReference type="Pfam" id="PF05239">
    <property type="entry name" value="PRC"/>
    <property type="match status" value="1"/>
</dbReference>
<reference evidence="2" key="1">
    <citation type="submission" date="2020-02" db="EMBL/GenBank/DDBJ databases">
        <authorList>
            <person name="Meier V. D."/>
        </authorList>
    </citation>
    <scope>NUCLEOTIDE SEQUENCE</scope>
    <source>
        <strain evidence="2">AVDCRST_MAG70</strain>
    </source>
</reference>
<sequence>MNSKDVQGISVIAIADGRNMGKISHIFFDPNARKVVGFAAAEGQGFLRPKTSEEMIDASEIHSLGPDALTLKNADEVAGSETTTAMDHLIDAAELSKRQVVTEAGTQVGTVASIDFDPKSFDLLALEVSTGLLKSHRMVSAADIMTIGTDTIVVRNSVEHAPAEPGEAGRFVVGDVDPTT</sequence>
<protein>
    <recommendedName>
        <fullName evidence="1">PRC-barrel domain-containing protein</fullName>
    </recommendedName>
</protein>
<gene>
    <name evidence="2" type="ORF">AVDCRST_MAG70-917</name>
</gene>